<evidence type="ECO:0000259" key="1">
    <source>
        <dbReference type="PROSITE" id="PS50943"/>
    </source>
</evidence>
<protein>
    <submittedName>
        <fullName evidence="2">Transcriptional regulator</fullName>
    </submittedName>
</protein>
<feature type="domain" description="HTH cro/C1-type" evidence="1">
    <location>
        <begin position="12"/>
        <end position="66"/>
    </location>
</feature>
<proteinExistence type="predicted"/>
<evidence type="ECO:0000313" key="2">
    <source>
        <dbReference type="EMBL" id="PNH19523.1"/>
    </source>
</evidence>
<reference evidence="3" key="1">
    <citation type="submission" date="2017-04" db="EMBL/GenBank/DDBJ databases">
        <authorList>
            <person name="Bumgarner R.E."/>
            <person name="Fredricks D.N."/>
            <person name="Srinivasan S."/>
        </authorList>
    </citation>
    <scope>NUCLEOTIDE SEQUENCE [LARGE SCALE GENOMIC DNA]</scope>
    <source>
        <strain evidence="3">KA00405</strain>
    </source>
</reference>
<dbReference type="PROSITE" id="PS50943">
    <property type="entry name" value="HTH_CROC1"/>
    <property type="match status" value="1"/>
</dbReference>
<evidence type="ECO:0000313" key="3">
    <source>
        <dbReference type="Proteomes" id="UP000236394"/>
    </source>
</evidence>
<gene>
    <name evidence="2" type="ORF">B7R76_01155</name>
</gene>
<comment type="caution">
    <text evidence="2">The sequence shown here is derived from an EMBL/GenBank/DDBJ whole genome shotgun (WGS) entry which is preliminary data.</text>
</comment>
<organism evidence="2 3">
    <name type="scientific">Mageeibacillus indolicus</name>
    <dbReference type="NCBI Taxonomy" id="884684"/>
    <lineage>
        <taxon>Bacteria</taxon>
        <taxon>Bacillati</taxon>
        <taxon>Bacillota</taxon>
        <taxon>Clostridia</taxon>
        <taxon>Eubacteriales</taxon>
        <taxon>Oscillospiraceae</taxon>
        <taxon>Mageeibacillus</taxon>
    </lineage>
</organism>
<dbReference type="CDD" id="cd00093">
    <property type="entry name" value="HTH_XRE"/>
    <property type="match status" value="1"/>
</dbReference>
<dbReference type="SUPFAM" id="SSF47413">
    <property type="entry name" value="lambda repressor-like DNA-binding domains"/>
    <property type="match status" value="1"/>
</dbReference>
<dbReference type="InterPro" id="IPR001387">
    <property type="entry name" value="Cro/C1-type_HTH"/>
</dbReference>
<dbReference type="Proteomes" id="UP000236394">
    <property type="component" value="Unassembled WGS sequence"/>
</dbReference>
<dbReference type="SMART" id="SM00530">
    <property type="entry name" value="HTH_XRE"/>
    <property type="match status" value="1"/>
</dbReference>
<accession>A0A2J8B422</accession>
<dbReference type="InterPro" id="IPR010982">
    <property type="entry name" value="Lambda_DNA-bd_dom_sf"/>
</dbReference>
<name>A0A2J8B422_9FIRM</name>
<dbReference type="AlphaFoldDB" id="A0A2J8B422"/>
<sequence>MRINYNKLSYLLKVYRTARNLSRTQMAELLNLNKTVYSRIENAQVHIDLDLLIVIAEVMGLPPVTLFGYLCDYNEVACFEW</sequence>
<dbReference type="Gene3D" id="1.10.260.40">
    <property type="entry name" value="lambda repressor-like DNA-binding domains"/>
    <property type="match status" value="1"/>
</dbReference>
<dbReference type="Pfam" id="PF01381">
    <property type="entry name" value="HTH_3"/>
    <property type="match status" value="1"/>
</dbReference>
<dbReference type="EMBL" id="NBZD01000001">
    <property type="protein sequence ID" value="PNH19523.1"/>
    <property type="molecule type" value="Genomic_DNA"/>
</dbReference>
<dbReference type="RefSeq" id="WP_034574250.1">
    <property type="nucleotide sequence ID" value="NZ_NBZD01000001.1"/>
</dbReference>
<dbReference type="GO" id="GO:0003677">
    <property type="term" value="F:DNA binding"/>
    <property type="evidence" value="ECO:0007669"/>
    <property type="project" value="InterPro"/>
</dbReference>